<feature type="transmembrane region" description="Helical" evidence="8">
    <location>
        <begin position="117"/>
        <end position="138"/>
    </location>
</feature>
<keyword evidence="5 8" id="KW-0472">Membrane</keyword>
<evidence type="ECO:0000256" key="4">
    <source>
        <dbReference type="ARBA" id="ARBA00022989"/>
    </source>
</evidence>
<reference evidence="10 11" key="1">
    <citation type="submission" date="2021-10" db="EMBL/GenBank/DDBJ databases">
        <title>Anaerobic single-cell dispensing facilitates the cultivation of human gut bacteria.</title>
        <authorList>
            <person name="Afrizal A."/>
        </authorList>
    </citation>
    <scope>NUCLEOTIDE SEQUENCE [LARGE SCALE GENOMIC DNA]</scope>
    <source>
        <strain evidence="10 11">CLA-AA-H232</strain>
    </source>
</reference>
<evidence type="ECO:0000313" key="11">
    <source>
        <dbReference type="Proteomes" id="UP001198242"/>
    </source>
</evidence>
<keyword evidence="11" id="KW-1185">Reference proteome</keyword>
<dbReference type="GO" id="GO:0015986">
    <property type="term" value="P:proton motive force-driven ATP synthesis"/>
    <property type="evidence" value="ECO:0007669"/>
    <property type="project" value="InterPro"/>
</dbReference>
<dbReference type="InterPro" id="IPR000454">
    <property type="entry name" value="ATP_synth_F0_csu"/>
</dbReference>
<dbReference type="GO" id="GO:0033177">
    <property type="term" value="C:proton-transporting two-sector ATPase complex, proton-transporting domain"/>
    <property type="evidence" value="ECO:0007669"/>
    <property type="project" value="InterPro"/>
</dbReference>
<keyword evidence="3 8" id="KW-0812">Transmembrane</keyword>
<dbReference type="PRINTS" id="PR00124">
    <property type="entry name" value="ATPASEC"/>
</dbReference>
<comment type="similarity">
    <text evidence="2">Belongs to the ATPase C chain family.</text>
</comment>
<evidence type="ECO:0000256" key="6">
    <source>
        <dbReference type="ARBA" id="ARBA00032200"/>
    </source>
</evidence>
<feature type="transmembrane region" description="Helical" evidence="8">
    <location>
        <begin position="34"/>
        <end position="60"/>
    </location>
</feature>
<dbReference type="GO" id="GO:0015078">
    <property type="term" value="F:proton transmembrane transporter activity"/>
    <property type="evidence" value="ECO:0007669"/>
    <property type="project" value="InterPro"/>
</dbReference>
<evidence type="ECO:0000256" key="2">
    <source>
        <dbReference type="ARBA" id="ARBA00006704"/>
    </source>
</evidence>
<evidence type="ECO:0000256" key="7">
    <source>
        <dbReference type="ARBA" id="ARBA00032887"/>
    </source>
</evidence>
<accession>A0AAE3JAQ3</accession>
<evidence type="ECO:0000256" key="8">
    <source>
        <dbReference type="SAM" id="Phobius"/>
    </source>
</evidence>
<keyword evidence="4 8" id="KW-1133">Transmembrane helix</keyword>
<evidence type="ECO:0000259" key="9">
    <source>
        <dbReference type="Pfam" id="PF00137"/>
    </source>
</evidence>
<dbReference type="SUPFAM" id="SSF81333">
    <property type="entry name" value="F1F0 ATP synthase subunit C"/>
    <property type="match status" value="1"/>
</dbReference>
<protein>
    <recommendedName>
        <fullName evidence="6">ATP synthase F(0) sector subunit c</fullName>
    </recommendedName>
    <alternativeName>
        <fullName evidence="7">F-type ATPase subunit c</fullName>
    </alternativeName>
</protein>
<evidence type="ECO:0000256" key="3">
    <source>
        <dbReference type="ARBA" id="ARBA00022692"/>
    </source>
</evidence>
<evidence type="ECO:0000313" key="10">
    <source>
        <dbReference type="EMBL" id="MCC2210955.1"/>
    </source>
</evidence>
<dbReference type="CDD" id="cd18120">
    <property type="entry name" value="ATP-synt_Vo_Ao_c"/>
    <property type="match status" value="1"/>
</dbReference>
<proteinExistence type="inferred from homology"/>
<feature type="transmembrane region" description="Helical" evidence="8">
    <location>
        <begin position="80"/>
        <end position="105"/>
    </location>
</feature>
<feature type="domain" description="V-ATPase proteolipid subunit C-like" evidence="9">
    <location>
        <begin position="78"/>
        <end position="137"/>
    </location>
</feature>
<dbReference type="AlphaFoldDB" id="A0AAE3JAQ3"/>
<evidence type="ECO:0000256" key="1">
    <source>
        <dbReference type="ARBA" id="ARBA00004141"/>
    </source>
</evidence>
<dbReference type="InterPro" id="IPR035921">
    <property type="entry name" value="F/V-ATP_Csub_sf"/>
</dbReference>
<comment type="caution">
    <text evidence="10">The sequence shown here is derived from an EMBL/GenBank/DDBJ whole genome shotgun (WGS) entry which is preliminary data.</text>
</comment>
<organism evidence="10 11">
    <name type="scientific">Hominilimicola fabiformis</name>
    <dbReference type="NCBI Taxonomy" id="2885356"/>
    <lineage>
        <taxon>Bacteria</taxon>
        <taxon>Bacillati</taxon>
        <taxon>Bacillota</taxon>
        <taxon>Clostridia</taxon>
        <taxon>Eubacteriales</taxon>
        <taxon>Oscillospiraceae</taxon>
        <taxon>Hominilimicola</taxon>
    </lineage>
</organism>
<dbReference type="Proteomes" id="UP001198242">
    <property type="component" value="Unassembled WGS sequence"/>
</dbReference>
<evidence type="ECO:0000256" key="5">
    <source>
        <dbReference type="ARBA" id="ARBA00023136"/>
    </source>
</evidence>
<name>A0AAE3JAQ3_9FIRM</name>
<dbReference type="Pfam" id="PF00137">
    <property type="entry name" value="ATP-synt_C"/>
    <property type="match status" value="1"/>
</dbReference>
<feature type="transmembrane region" description="Helical" evidence="8">
    <location>
        <begin position="6"/>
        <end position="22"/>
    </location>
</feature>
<comment type="subcellular location">
    <subcellularLocation>
        <location evidence="1">Membrane</location>
        <topology evidence="1">Multi-pass membrane protein</topology>
    </subcellularLocation>
</comment>
<dbReference type="EMBL" id="JAJEQM010000012">
    <property type="protein sequence ID" value="MCC2210955.1"/>
    <property type="molecule type" value="Genomic_DNA"/>
</dbReference>
<dbReference type="Gene3D" id="1.20.120.610">
    <property type="entry name" value="lithium bound rotor ring of v- atpase"/>
    <property type="match status" value="1"/>
</dbReference>
<dbReference type="InterPro" id="IPR002379">
    <property type="entry name" value="ATPase_proteolipid_c-like_dom"/>
</dbReference>
<sequence>MLMKILFALIALTVIVPVALYYKSGKTKGKECLLMNAISFFSILGVGVICTLGGGVSALAAGTGAEAGLTVGEGLKFIGAALSTGLSGVGGGIAVASAASAAIGAMSENEKIMGKTLIFVALAEGIALYGLVISILILNS</sequence>
<gene>
    <name evidence="10" type="ORF">LKE05_09170</name>
</gene>
<dbReference type="RefSeq" id="WP_117967775.1">
    <property type="nucleotide sequence ID" value="NZ_JAJEQM010000012.1"/>
</dbReference>
<dbReference type="GO" id="GO:0045259">
    <property type="term" value="C:proton-transporting ATP synthase complex"/>
    <property type="evidence" value="ECO:0007669"/>
    <property type="project" value="InterPro"/>
</dbReference>